<dbReference type="InterPro" id="IPR038488">
    <property type="entry name" value="Integrase_DNA-bd_sf"/>
</dbReference>
<name>A7MWR6_VIBC1</name>
<dbReference type="GO" id="GO:0015074">
    <property type="term" value="P:DNA integration"/>
    <property type="evidence" value="ECO:0007669"/>
    <property type="project" value="UniProtKB-KW"/>
</dbReference>
<reference evidence="4 5" key="1">
    <citation type="submission" date="2007-08" db="EMBL/GenBank/DDBJ databases">
        <authorList>
            <consortium name="The Vibrio harveyi Genome Sequencing Project"/>
            <person name="Bassler B."/>
            <person name="Clifton S.W."/>
            <person name="Fulton L."/>
            <person name="Delehaunty K."/>
            <person name="Fronick C."/>
            <person name="Harrison M."/>
            <person name="Markivic C."/>
            <person name="Fulton R."/>
            <person name="Tin-Wollam A.-M."/>
            <person name="Shah N."/>
            <person name="Pepin K."/>
            <person name="Nash W."/>
            <person name="Thiruvilangam P."/>
            <person name="Bhonagiri V."/>
            <person name="Waters C."/>
            <person name="Tu K.C."/>
            <person name="Irgon J."/>
            <person name="Wilson R.K."/>
        </authorList>
    </citation>
    <scope>NUCLEOTIDE SEQUENCE [LARGE SCALE GENOMIC DNA]</scope>
    <source>
        <strain evidence="5">ATCC BAA-1116 / BB120</strain>
    </source>
</reference>
<evidence type="ECO:0000256" key="1">
    <source>
        <dbReference type="ARBA" id="ARBA00008857"/>
    </source>
</evidence>
<dbReference type="RefSeq" id="WP_012126945.1">
    <property type="nucleotide sequence ID" value="NC_009783.1"/>
</dbReference>
<dbReference type="Pfam" id="PF13356">
    <property type="entry name" value="Arm-DNA-bind_3"/>
    <property type="match status" value="1"/>
</dbReference>
<evidence type="ECO:0000256" key="2">
    <source>
        <dbReference type="ARBA" id="ARBA00022908"/>
    </source>
</evidence>
<dbReference type="PANTHER" id="PTHR30629">
    <property type="entry name" value="PROPHAGE INTEGRASE"/>
    <property type="match status" value="1"/>
</dbReference>
<sequence length="94" mass="10562">MAITQKEIVGLKPKSSAYYVWDDDRTKGSGRLGVKVFTSGNKGFVFRYYRQSKRLFIQLGRFPALSLVDARKEAHKLGLMLKQGLDPEGSPQLA</sequence>
<dbReference type="KEGG" id="vha:VIBHAR_00839"/>
<dbReference type="PATRIC" id="fig|338187.25.peg.1776"/>
<dbReference type="EMBL" id="CP000789">
    <property type="protein sequence ID" value="ABU69840.1"/>
    <property type="molecule type" value="Genomic_DNA"/>
</dbReference>
<keyword evidence="2" id="KW-0229">DNA integration</keyword>
<evidence type="ECO:0000313" key="5">
    <source>
        <dbReference type="Proteomes" id="UP000008152"/>
    </source>
</evidence>
<dbReference type="Proteomes" id="UP000008152">
    <property type="component" value="Chromosome I"/>
</dbReference>
<proteinExistence type="inferred from homology"/>
<dbReference type="InterPro" id="IPR050808">
    <property type="entry name" value="Phage_Integrase"/>
</dbReference>
<evidence type="ECO:0000259" key="3">
    <source>
        <dbReference type="Pfam" id="PF13356"/>
    </source>
</evidence>
<comment type="similarity">
    <text evidence="1">Belongs to the 'phage' integrase family.</text>
</comment>
<dbReference type="AlphaFoldDB" id="A7MWR6"/>
<evidence type="ECO:0000313" key="4">
    <source>
        <dbReference type="EMBL" id="ABU69840.1"/>
    </source>
</evidence>
<organism evidence="4 5">
    <name type="scientific">Vibrio campbellii (strain ATCC BAA-1116)</name>
    <dbReference type="NCBI Taxonomy" id="2902295"/>
    <lineage>
        <taxon>Bacteria</taxon>
        <taxon>Pseudomonadati</taxon>
        <taxon>Pseudomonadota</taxon>
        <taxon>Gammaproteobacteria</taxon>
        <taxon>Vibrionales</taxon>
        <taxon>Vibrionaceae</taxon>
        <taxon>Vibrio</taxon>
    </lineage>
</organism>
<dbReference type="Gene3D" id="3.30.160.390">
    <property type="entry name" value="Integrase, DNA-binding domain"/>
    <property type="match status" value="1"/>
</dbReference>
<protein>
    <recommendedName>
        <fullName evidence="3">Integrase DNA-binding domain-containing protein</fullName>
    </recommendedName>
</protein>
<dbReference type="PANTHER" id="PTHR30629:SF2">
    <property type="entry name" value="PROPHAGE INTEGRASE INTS-RELATED"/>
    <property type="match status" value="1"/>
</dbReference>
<feature type="domain" description="Integrase DNA-binding" evidence="3">
    <location>
        <begin position="25"/>
        <end position="88"/>
    </location>
</feature>
<accession>A7MWR6</accession>
<gene>
    <name evidence="4" type="ordered locus">VIBHAR_00839</name>
</gene>
<dbReference type="InterPro" id="IPR025166">
    <property type="entry name" value="Integrase_DNA_bind_dom"/>
</dbReference>